<dbReference type="EMBL" id="BAAATL010000003">
    <property type="protein sequence ID" value="GAA2470598.1"/>
    <property type="molecule type" value="Genomic_DNA"/>
</dbReference>
<evidence type="ECO:0000313" key="2">
    <source>
        <dbReference type="EMBL" id="GAA2470598.1"/>
    </source>
</evidence>
<dbReference type="PANTHER" id="PTHR43792:SF16">
    <property type="entry name" value="N-ACETYLTRANSFERASE DOMAIN-CONTAINING PROTEIN"/>
    <property type="match status" value="1"/>
</dbReference>
<dbReference type="Proteomes" id="UP001501721">
    <property type="component" value="Unassembled WGS sequence"/>
</dbReference>
<dbReference type="InterPro" id="IPR000182">
    <property type="entry name" value="GNAT_dom"/>
</dbReference>
<comment type="caution">
    <text evidence="2">The sequence shown here is derived from an EMBL/GenBank/DDBJ whole genome shotgun (WGS) entry which is preliminary data.</text>
</comment>
<reference evidence="2 3" key="1">
    <citation type="journal article" date="2019" name="Int. J. Syst. Evol. Microbiol.">
        <title>The Global Catalogue of Microorganisms (GCM) 10K type strain sequencing project: providing services to taxonomists for standard genome sequencing and annotation.</title>
        <authorList>
            <consortium name="The Broad Institute Genomics Platform"/>
            <consortium name="The Broad Institute Genome Sequencing Center for Infectious Disease"/>
            <person name="Wu L."/>
            <person name="Ma J."/>
        </authorList>
    </citation>
    <scope>NUCLEOTIDE SEQUENCE [LARGE SCALE GENOMIC DNA]</scope>
    <source>
        <strain evidence="2 3">JCM 6923</strain>
    </source>
</reference>
<proteinExistence type="predicted"/>
<dbReference type="InterPro" id="IPR051531">
    <property type="entry name" value="N-acetyltransferase"/>
</dbReference>
<sequence length="177" mass="19770">MLTLREVTLDDAPAVQRIYCGASVRFTHRSGYRMTSEDAHRRVTEVLRKAQEKPRTVWDFAIAIDGDMCGLITLRASGPELGSLGYILRHDVWGRGYATEAVREIVTFAFAHTDLRRVTAKHHPDNLASGRVLEKAGFTRVATLRLRADDGTVVPYQAYTISCRCADHPLGPTSTRE</sequence>
<feature type="domain" description="N-acetyltransferase" evidence="1">
    <location>
        <begin position="2"/>
        <end position="166"/>
    </location>
</feature>
<evidence type="ECO:0000313" key="3">
    <source>
        <dbReference type="Proteomes" id="UP001501721"/>
    </source>
</evidence>
<dbReference type="SUPFAM" id="SSF55729">
    <property type="entry name" value="Acyl-CoA N-acyltransferases (Nat)"/>
    <property type="match status" value="1"/>
</dbReference>
<dbReference type="RefSeq" id="WP_346078327.1">
    <property type="nucleotide sequence ID" value="NZ_BAAATL010000003.1"/>
</dbReference>
<dbReference type="InterPro" id="IPR016181">
    <property type="entry name" value="Acyl_CoA_acyltransferase"/>
</dbReference>
<evidence type="ECO:0000259" key="1">
    <source>
        <dbReference type="PROSITE" id="PS51186"/>
    </source>
</evidence>
<dbReference type="PANTHER" id="PTHR43792">
    <property type="entry name" value="GNAT FAMILY, PUTATIVE (AFU_ORTHOLOGUE AFUA_3G00765)-RELATED-RELATED"/>
    <property type="match status" value="1"/>
</dbReference>
<keyword evidence="3" id="KW-1185">Reference proteome</keyword>
<organism evidence="2 3">
    <name type="scientific">Streptomyces graminearus</name>
    <dbReference type="NCBI Taxonomy" id="284030"/>
    <lineage>
        <taxon>Bacteria</taxon>
        <taxon>Bacillati</taxon>
        <taxon>Actinomycetota</taxon>
        <taxon>Actinomycetes</taxon>
        <taxon>Kitasatosporales</taxon>
        <taxon>Streptomycetaceae</taxon>
        <taxon>Streptomyces</taxon>
    </lineage>
</organism>
<name>A0ABN3KUR3_9ACTN</name>
<dbReference type="PROSITE" id="PS51186">
    <property type="entry name" value="GNAT"/>
    <property type="match status" value="1"/>
</dbReference>
<dbReference type="Gene3D" id="3.40.630.30">
    <property type="match status" value="1"/>
</dbReference>
<accession>A0ABN3KUR3</accession>
<dbReference type="Pfam" id="PF13302">
    <property type="entry name" value="Acetyltransf_3"/>
    <property type="match status" value="1"/>
</dbReference>
<protein>
    <submittedName>
        <fullName evidence="2">GNAT family N-acetyltransferase</fullName>
    </submittedName>
</protein>
<gene>
    <name evidence="2" type="ORF">GCM10010422_10980</name>
</gene>